<dbReference type="AlphaFoldDB" id="A0A3G9IY30"/>
<dbReference type="KEGG" id="nbe:Back2_04950"/>
<dbReference type="InterPro" id="IPR015422">
    <property type="entry name" value="PyrdxlP-dep_Trfase_small"/>
</dbReference>
<organism evidence="12 13">
    <name type="scientific">Nocardioides baekrokdamisoli</name>
    <dbReference type="NCBI Taxonomy" id="1804624"/>
    <lineage>
        <taxon>Bacteria</taxon>
        <taxon>Bacillati</taxon>
        <taxon>Actinomycetota</taxon>
        <taxon>Actinomycetes</taxon>
        <taxon>Propionibacteriales</taxon>
        <taxon>Nocardioidaceae</taxon>
        <taxon>Nocardioides</taxon>
    </lineage>
</organism>
<feature type="domain" description="CobQ/CobB/MinD/ParA nucleotide binding" evidence="10">
    <location>
        <begin position="7"/>
        <end position="195"/>
    </location>
</feature>
<evidence type="ECO:0000256" key="1">
    <source>
        <dbReference type="ARBA" id="ARBA00001946"/>
    </source>
</evidence>
<dbReference type="InterPro" id="IPR027417">
    <property type="entry name" value="P-loop_NTPase"/>
</dbReference>
<name>A0A3G9IY30_9ACTN</name>
<comment type="similarity">
    <text evidence="7">Belongs to the CobB/CbiA family.</text>
</comment>
<accession>A0A3G9IY30</accession>
<dbReference type="InterPro" id="IPR029062">
    <property type="entry name" value="Class_I_gatase-like"/>
</dbReference>
<dbReference type="SUPFAM" id="SSF52540">
    <property type="entry name" value="P-loop containing nucleoside triphosphate hydrolases"/>
    <property type="match status" value="1"/>
</dbReference>
<feature type="site" description="Increases nucleophilicity of active site Cys" evidence="7">
    <location>
        <position position="427"/>
    </location>
</feature>
<keyword evidence="5 7" id="KW-0460">Magnesium</keyword>
<comment type="catalytic activity">
    <reaction evidence="7">
        <text>hydrogenobyrinate + 2 L-glutamine + 2 ATP + 2 H2O = hydrogenobyrinate a,c-diamide + 2 L-glutamate + 2 ADP + 2 phosphate + 2 H(+)</text>
        <dbReference type="Rhea" id="RHEA:12544"/>
        <dbReference type="ChEBI" id="CHEBI:15377"/>
        <dbReference type="ChEBI" id="CHEBI:15378"/>
        <dbReference type="ChEBI" id="CHEBI:29985"/>
        <dbReference type="ChEBI" id="CHEBI:30616"/>
        <dbReference type="ChEBI" id="CHEBI:43474"/>
        <dbReference type="ChEBI" id="CHEBI:58359"/>
        <dbReference type="ChEBI" id="CHEBI:77873"/>
        <dbReference type="ChEBI" id="CHEBI:77874"/>
        <dbReference type="ChEBI" id="CHEBI:456216"/>
        <dbReference type="EC" id="6.3.5.9"/>
    </reaction>
</comment>
<dbReference type="Pfam" id="PF01656">
    <property type="entry name" value="CbiA"/>
    <property type="match status" value="1"/>
</dbReference>
<feature type="region of interest" description="Disordered" evidence="8">
    <location>
        <begin position="446"/>
        <end position="505"/>
    </location>
</feature>
<dbReference type="InterPro" id="IPR004838">
    <property type="entry name" value="NHTrfase_class1_PyrdxlP-BS"/>
</dbReference>
<evidence type="ECO:0000313" key="12">
    <source>
        <dbReference type="EMBL" id="BBH16208.1"/>
    </source>
</evidence>
<feature type="active site" description="Nucleophile" evidence="7">
    <location>
        <position position="336"/>
    </location>
</feature>
<dbReference type="GO" id="GO:0009236">
    <property type="term" value="P:cobalamin biosynthetic process"/>
    <property type="evidence" value="ECO:0007669"/>
    <property type="project" value="UniProtKB-UniRule"/>
</dbReference>
<evidence type="ECO:0000259" key="10">
    <source>
        <dbReference type="Pfam" id="PF01656"/>
    </source>
</evidence>
<dbReference type="InterPro" id="IPR004484">
    <property type="entry name" value="CbiA/CobB_synth"/>
</dbReference>
<dbReference type="EC" id="6.3.5.9" evidence="7"/>
<dbReference type="GO" id="GO:0043802">
    <property type="term" value="F:hydrogenobyrinic acid a,c-diamide synthase (glutamine-hydrolysing) activity"/>
    <property type="evidence" value="ECO:0007669"/>
    <property type="project" value="UniProtKB-UniRule"/>
</dbReference>
<keyword evidence="3 7" id="KW-0547">Nucleotide-binding</keyword>
<keyword evidence="4 7" id="KW-0067">ATP-binding</keyword>
<dbReference type="InterPro" id="IPR011698">
    <property type="entry name" value="GATase_3"/>
</dbReference>
<dbReference type="NCBIfam" id="NF005915">
    <property type="entry name" value="PRK07908.1"/>
    <property type="match status" value="1"/>
</dbReference>
<dbReference type="GO" id="GO:0042242">
    <property type="term" value="F:cobyrinic acid a,c-diamide synthase activity"/>
    <property type="evidence" value="ECO:0007669"/>
    <property type="project" value="InterPro"/>
</dbReference>
<evidence type="ECO:0000256" key="4">
    <source>
        <dbReference type="ARBA" id="ARBA00022840"/>
    </source>
</evidence>
<dbReference type="InterPro" id="IPR015421">
    <property type="entry name" value="PyrdxlP-dep_Trfase_major"/>
</dbReference>
<evidence type="ECO:0000256" key="6">
    <source>
        <dbReference type="ARBA" id="ARBA00022962"/>
    </source>
</evidence>
<dbReference type="GO" id="GO:0030170">
    <property type="term" value="F:pyridoxal phosphate binding"/>
    <property type="evidence" value="ECO:0007669"/>
    <property type="project" value="InterPro"/>
</dbReference>
<dbReference type="InterPro" id="IPR004839">
    <property type="entry name" value="Aminotransferase_I/II_large"/>
</dbReference>
<keyword evidence="6 7" id="KW-0315">Glutamine amidotransferase</keyword>
<dbReference type="PANTHER" id="PTHR43873:SF1">
    <property type="entry name" value="COBYRINATE A,C-DIAMIDE SYNTHASE"/>
    <property type="match status" value="1"/>
</dbReference>
<dbReference type="InterPro" id="IPR015424">
    <property type="entry name" value="PyrdxlP-dep_Trfase"/>
</dbReference>
<dbReference type="SUPFAM" id="SSF53383">
    <property type="entry name" value="PLP-dependent transferases"/>
    <property type="match status" value="1"/>
</dbReference>
<comment type="cofactor">
    <cofactor evidence="1 7">
        <name>Mg(2+)</name>
        <dbReference type="ChEBI" id="CHEBI:18420"/>
    </cofactor>
</comment>
<feature type="domain" description="CobB/CobQ-like glutamine amidotransferase" evidence="11">
    <location>
        <begin position="254"/>
        <end position="434"/>
    </location>
</feature>
<sequence>MVILPRILIAAPSTGQGKTTIATGLMAALRTAGPHAPDGLTVSGHKVGPDYIDPGYHALATGRPGRNLDPHLVGPDLIAPLLVHGARGADIAVIEGVMGLYDGKVGREGFSSSAHVATLTRTPVVLVMDVARLSRTAGAIAVGMVAYDPSVEIAGVILNRAGSARNVAEIERSLRLPVLGVVPRDDRLAAPSRHLGLVPVAERDASAELIELLGEQVATHVDLAAVLDVARTAPDLDVEPWTPRIEPVEGRPVIAVAGGRAFTFRYPETEELLTAAGCEVVSFDPLLDVALPDGTQGIYLGGGFPEVYAAELASNQPLMADVRAAVESGVPTVAECAGLLYLAASLDGTPMVGAVATDAAMAERLTLRYPEAEAASDSLLTRVGDVVTGHEFHRTTTTPSVGEQAAWLVDGEAIGWASSTLHASYLHTHWAGHPFLAQRFAEAAARTPKPDIRHAETRHPSRRDDRSEVERRACASVRAERGSAARSAANPTSATPKPDLRHHGDVEATDGLLDFAVNVYAGPRPEFLERALSAGLASADRYPDTTSARQALAKRHGRTPDEVLPTSGASEAFELLARVRPWQRSVVIHPGFTEPHAALVRAGREVTVVETDDDFRLRPERVPADADLVIIGNPTNPTGVLHLAADIRSLAKSGRTVVVDEAFIDAIPGEPNSVSRPDGCRVSAWQTPGFGGVGGGGIVVVRSLTKQWSIPGIRAGYVLADPEMITALADLQTPWSVSTPALAAMVALADAGDESDRRAADLTGWRDHLADELSQRGIRVVDGRAPYVLAQVGAGVHAALREQGIAVRRADTFPGLDDTWVRVAARPPAQTARLLAALDLVIQEFS</sequence>
<keyword evidence="13" id="KW-1185">Reference proteome</keyword>
<feature type="compositionally biased region" description="Basic and acidic residues" evidence="8">
    <location>
        <begin position="448"/>
        <end position="483"/>
    </location>
</feature>
<dbReference type="PANTHER" id="PTHR43873">
    <property type="entry name" value="COBYRINATE A,C-DIAMIDE SYNTHASE"/>
    <property type="match status" value="1"/>
</dbReference>
<dbReference type="CDD" id="cd05388">
    <property type="entry name" value="CobB_N"/>
    <property type="match status" value="1"/>
</dbReference>
<dbReference type="EMBL" id="AP019307">
    <property type="protein sequence ID" value="BBH16208.1"/>
    <property type="molecule type" value="Genomic_DNA"/>
</dbReference>
<dbReference type="GO" id="GO:0005524">
    <property type="term" value="F:ATP binding"/>
    <property type="evidence" value="ECO:0007669"/>
    <property type="project" value="UniProtKB-UniRule"/>
</dbReference>
<dbReference type="InterPro" id="IPR002586">
    <property type="entry name" value="CobQ/CobB/MinD/ParA_Nub-bd_dom"/>
</dbReference>
<proteinExistence type="inferred from homology"/>
<evidence type="ECO:0000256" key="2">
    <source>
        <dbReference type="ARBA" id="ARBA00022598"/>
    </source>
</evidence>
<dbReference type="SUPFAM" id="SSF52317">
    <property type="entry name" value="Class I glutamine amidotransferase-like"/>
    <property type="match status" value="1"/>
</dbReference>
<evidence type="ECO:0000259" key="9">
    <source>
        <dbReference type="Pfam" id="PF00155"/>
    </source>
</evidence>
<dbReference type="HAMAP" id="MF_00027">
    <property type="entry name" value="CobB_CbiA"/>
    <property type="match status" value="1"/>
</dbReference>
<dbReference type="UniPathway" id="UPA00148">
    <property type="reaction ID" value="UER00220"/>
</dbReference>
<dbReference type="Gene3D" id="3.90.1150.10">
    <property type="entry name" value="Aspartate Aminotransferase, domain 1"/>
    <property type="match status" value="1"/>
</dbReference>
<dbReference type="Gene3D" id="3.40.640.10">
    <property type="entry name" value="Type I PLP-dependent aspartate aminotransferase-like (Major domain)"/>
    <property type="match status" value="1"/>
</dbReference>
<evidence type="ECO:0000256" key="5">
    <source>
        <dbReference type="ARBA" id="ARBA00022842"/>
    </source>
</evidence>
<comment type="function">
    <text evidence="7">Catalyzes the ATP-dependent amidation of the two carboxylate groups at positions a and c of hydrogenobyrinate, using either L-glutamine or ammonia as the nitrogen source.</text>
</comment>
<comment type="domain">
    <text evidence="7">Comprises of two domains. The C-terminal domain contains the binding site for glutamine and catalyzes the hydrolysis of this substrate to glutamate and ammonia. The N-terminal domain is anticipated to bind ATP and hydrogenobyrinate and catalyzes the ultimate synthesis of the diamide product. The ammonia produced via the glutaminase domain is probably translocated to the adjacent domain via a molecular tunnel, where it reacts with an activated intermediate.</text>
</comment>
<dbReference type="Pfam" id="PF00155">
    <property type="entry name" value="Aminotran_1_2"/>
    <property type="match status" value="1"/>
</dbReference>
<dbReference type="Gene3D" id="3.40.50.300">
    <property type="entry name" value="P-loop containing nucleotide triphosphate hydrolases"/>
    <property type="match status" value="1"/>
</dbReference>
<comment type="miscellaneous">
    <text evidence="7">The a and c carboxylates of hydrogenobyrinate are activated for nucleophilic attack via formation of a phosphorylated intermediate by ATP. CobB catalyzes first the amidation of the c-carboxylate, and then that of the a-carboxylate.</text>
</comment>
<comment type="pathway">
    <text evidence="7">Cofactor biosynthesis; adenosylcobalamin biosynthesis; cob(II)yrinate a,c-diamide from precorrin-2 (aerobic route): step 9/10.</text>
</comment>
<dbReference type="NCBIfam" id="TIGR00379">
    <property type="entry name" value="cobB"/>
    <property type="match status" value="1"/>
</dbReference>
<keyword evidence="2 7" id="KW-0436">Ligase</keyword>
<evidence type="ECO:0000259" key="11">
    <source>
        <dbReference type="Pfam" id="PF07685"/>
    </source>
</evidence>
<dbReference type="PROSITE" id="PS00105">
    <property type="entry name" value="AA_TRANSFER_CLASS_1"/>
    <property type="match status" value="1"/>
</dbReference>
<dbReference type="NCBIfam" id="NF002204">
    <property type="entry name" value="PRK01077.1"/>
    <property type="match status" value="1"/>
</dbReference>
<evidence type="ECO:0000256" key="7">
    <source>
        <dbReference type="HAMAP-Rule" id="MF_00027"/>
    </source>
</evidence>
<keyword evidence="7" id="KW-0169">Cobalamin biosynthesis</keyword>
<dbReference type="CDD" id="cd00609">
    <property type="entry name" value="AAT_like"/>
    <property type="match status" value="1"/>
</dbReference>
<evidence type="ECO:0000313" key="13">
    <source>
        <dbReference type="Proteomes" id="UP000271573"/>
    </source>
</evidence>
<protein>
    <recommendedName>
        <fullName evidence="7">Hydrogenobyrinate a,c-diamide synthase</fullName>
        <ecNumber evidence="7">6.3.5.9</ecNumber>
    </recommendedName>
    <alternativeName>
        <fullName evidence="7">Hydrogenobyrinic acid a,c-diamide synthase</fullName>
    </alternativeName>
</protein>
<dbReference type="Proteomes" id="UP000271573">
    <property type="component" value="Chromosome"/>
</dbReference>
<dbReference type="CDD" id="cd03130">
    <property type="entry name" value="GATase1_CobB"/>
    <property type="match status" value="1"/>
</dbReference>
<evidence type="ECO:0000256" key="8">
    <source>
        <dbReference type="SAM" id="MobiDB-lite"/>
    </source>
</evidence>
<dbReference type="PROSITE" id="PS51274">
    <property type="entry name" value="GATASE_COBBQ"/>
    <property type="match status" value="1"/>
</dbReference>
<evidence type="ECO:0000256" key="3">
    <source>
        <dbReference type="ARBA" id="ARBA00022741"/>
    </source>
</evidence>
<feature type="domain" description="Aminotransferase class I/classII large" evidence="9">
    <location>
        <begin position="512"/>
        <end position="838"/>
    </location>
</feature>
<dbReference type="Pfam" id="PF07685">
    <property type="entry name" value="GATase_3"/>
    <property type="match status" value="1"/>
</dbReference>
<dbReference type="Gene3D" id="3.40.50.880">
    <property type="match status" value="1"/>
</dbReference>
<dbReference type="RefSeq" id="WP_174233025.1">
    <property type="nucleotide sequence ID" value="NZ_AP019307.1"/>
</dbReference>
<reference evidence="12 13" key="1">
    <citation type="submission" date="2018-11" db="EMBL/GenBank/DDBJ databases">
        <title>Complete genome sequence of Nocardioides baekrokdamisoli strain KCTC 39748.</title>
        <authorList>
            <person name="Kang S.W."/>
            <person name="Lee K.C."/>
            <person name="Kim K.K."/>
            <person name="Kim J.S."/>
            <person name="Kim D.S."/>
            <person name="Ko S.H."/>
            <person name="Yang S.H."/>
            <person name="Shin Y.K."/>
            <person name="Lee J.S."/>
        </authorList>
    </citation>
    <scope>NUCLEOTIDE SEQUENCE [LARGE SCALE GENOMIC DNA]</scope>
    <source>
        <strain evidence="12 13">KCTC 39748</strain>
    </source>
</reference>
<gene>
    <name evidence="7" type="primary">cobB</name>
    <name evidence="12" type="ORF">Back2_04950</name>
</gene>